<reference evidence="1 2" key="1">
    <citation type="submission" date="2015-03" db="EMBL/GenBank/DDBJ databases">
        <title>Genome assembly of Sandaracinus amylolyticus DSM 53668.</title>
        <authorList>
            <person name="Sharma G."/>
            <person name="Subramanian S."/>
        </authorList>
    </citation>
    <scope>NUCLEOTIDE SEQUENCE [LARGE SCALE GENOMIC DNA]</scope>
    <source>
        <strain evidence="1 2">DSM 53668</strain>
    </source>
</reference>
<dbReference type="AlphaFoldDB" id="A0A0F6W7F8"/>
<dbReference type="EMBL" id="CP011125">
    <property type="protein sequence ID" value="AKF09196.1"/>
    <property type="molecule type" value="Genomic_DNA"/>
</dbReference>
<protein>
    <submittedName>
        <fullName evidence="1">Uncharacterized protein</fullName>
    </submittedName>
</protein>
<organism evidence="1 2">
    <name type="scientific">Sandaracinus amylolyticus</name>
    <dbReference type="NCBI Taxonomy" id="927083"/>
    <lineage>
        <taxon>Bacteria</taxon>
        <taxon>Pseudomonadati</taxon>
        <taxon>Myxococcota</taxon>
        <taxon>Polyangia</taxon>
        <taxon>Polyangiales</taxon>
        <taxon>Sandaracinaceae</taxon>
        <taxon>Sandaracinus</taxon>
    </lineage>
</organism>
<proteinExistence type="predicted"/>
<gene>
    <name evidence="1" type="ORF">DB32_006345</name>
</gene>
<keyword evidence="2" id="KW-1185">Reference proteome</keyword>
<evidence type="ECO:0000313" key="1">
    <source>
        <dbReference type="EMBL" id="AKF09196.1"/>
    </source>
</evidence>
<accession>A0A0F6W7F8</accession>
<dbReference type="Proteomes" id="UP000034883">
    <property type="component" value="Chromosome"/>
</dbReference>
<sequence>MQELLVLPGAHRYSGTTVSRTRARAGDRSRDFVGDPTALETARGRRALAVRGG</sequence>
<dbReference type="KEGG" id="samy:DB32_006345"/>
<name>A0A0F6W7F8_9BACT</name>
<evidence type="ECO:0000313" key="2">
    <source>
        <dbReference type="Proteomes" id="UP000034883"/>
    </source>
</evidence>